<keyword evidence="3" id="KW-1185">Reference proteome</keyword>
<evidence type="ECO:0000256" key="1">
    <source>
        <dbReference type="SAM" id="MobiDB-lite"/>
    </source>
</evidence>
<proteinExistence type="predicted"/>
<feature type="region of interest" description="Disordered" evidence="1">
    <location>
        <begin position="36"/>
        <end position="62"/>
    </location>
</feature>
<evidence type="ECO:0000313" key="3">
    <source>
        <dbReference type="Proteomes" id="UP001148838"/>
    </source>
</evidence>
<gene>
    <name evidence="2" type="ORF">ANN_01078</name>
</gene>
<accession>A0ABQ8TVU2</accession>
<reference evidence="2 3" key="1">
    <citation type="journal article" date="2022" name="Allergy">
        <title>Genome assembly and annotation of Periplaneta americana reveal a comprehensive cockroach allergen profile.</title>
        <authorList>
            <person name="Wang L."/>
            <person name="Xiong Q."/>
            <person name="Saelim N."/>
            <person name="Wang L."/>
            <person name="Nong W."/>
            <person name="Wan A.T."/>
            <person name="Shi M."/>
            <person name="Liu X."/>
            <person name="Cao Q."/>
            <person name="Hui J.H.L."/>
            <person name="Sookrung N."/>
            <person name="Leung T.F."/>
            <person name="Tungtrongchitr A."/>
            <person name="Tsui S.K.W."/>
        </authorList>
    </citation>
    <scope>NUCLEOTIDE SEQUENCE [LARGE SCALE GENOMIC DNA]</scope>
    <source>
        <strain evidence="2">PWHHKU_190912</strain>
    </source>
</reference>
<dbReference type="EMBL" id="JAJSOF020000003">
    <property type="protein sequence ID" value="KAJ4449674.1"/>
    <property type="molecule type" value="Genomic_DNA"/>
</dbReference>
<organism evidence="2 3">
    <name type="scientific">Periplaneta americana</name>
    <name type="common">American cockroach</name>
    <name type="synonym">Blatta americana</name>
    <dbReference type="NCBI Taxonomy" id="6978"/>
    <lineage>
        <taxon>Eukaryota</taxon>
        <taxon>Metazoa</taxon>
        <taxon>Ecdysozoa</taxon>
        <taxon>Arthropoda</taxon>
        <taxon>Hexapoda</taxon>
        <taxon>Insecta</taxon>
        <taxon>Pterygota</taxon>
        <taxon>Neoptera</taxon>
        <taxon>Polyneoptera</taxon>
        <taxon>Dictyoptera</taxon>
        <taxon>Blattodea</taxon>
        <taxon>Blattoidea</taxon>
        <taxon>Blattidae</taxon>
        <taxon>Blattinae</taxon>
        <taxon>Periplaneta</taxon>
    </lineage>
</organism>
<dbReference type="Proteomes" id="UP001148838">
    <property type="component" value="Unassembled WGS sequence"/>
</dbReference>
<evidence type="ECO:0000313" key="2">
    <source>
        <dbReference type="EMBL" id="KAJ4449674.1"/>
    </source>
</evidence>
<comment type="caution">
    <text evidence="2">The sequence shown here is derived from an EMBL/GenBank/DDBJ whole genome shotgun (WGS) entry which is preliminary data.</text>
</comment>
<name>A0ABQ8TVU2_PERAM</name>
<protein>
    <submittedName>
        <fullName evidence="2">Uncharacterized protein</fullName>
    </submittedName>
</protein>
<sequence length="246" mass="27554">MLDTSRNLLCVTVKDVQAVEGKTELSTSCLGNRSLVPQRAGRTEREEAAATQTEGTDVRGTTARWAAAEREKRREEGASQLLLVLDSEFSSAQESRVQHTSELEQHPGGSNAVGRLEFECIGLPPEVLSSKFSGLTLQVLKDQLKAQNCSSNIVLNNYVLLTIMLIGIWGSGDECSSQMNRDLVYGLQMDMKECGEEKENVFLHVPQFKCQFPRWISNGQVLRIIYNEDMRLATWPETYMDDDDDD</sequence>